<feature type="compositionally biased region" description="Polar residues" evidence="6">
    <location>
        <begin position="123"/>
        <end position="136"/>
    </location>
</feature>
<dbReference type="GO" id="GO:0031122">
    <property type="term" value="P:cytoplasmic microtubule organization"/>
    <property type="evidence" value="ECO:0007669"/>
    <property type="project" value="TreeGrafter"/>
</dbReference>
<evidence type="ECO:0000256" key="3">
    <source>
        <dbReference type="ARBA" id="ARBA00022701"/>
    </source>
</evidence>
<feature type="domain" description="Gamma tubulin complex component C-terminal" evidence="7">
    <location>
        <begin position="500"/>
        <end position="899"/>
    </location>
</feature>
<dbReference type="AlphaFoldDB" id="A0A1E4SZV9"/>
<reference evidence="10" key="1">
    <citation type="submission" date="2016-04" db="EMBL/GenBank/DDBJ databases">
        <title>Comparative genomics of biotechnologically important yeasts.</title>
        <authorList>
            <consortium name="DOE Joint Genome Institute"/>
            <person name="Riley R."/>
            <person name="Haridas S."/>
            <person name="Wolfe K.H."/>
            <person name="Lopes M.R."/>
            <person name="Hittinger C.T."/>
            <person name="Goker M."/>
            <person name="Salamov A."/>
            <person name="Wisecaver J."/>
            <person name="Long T.M."/>
            <person name="Aerts A.L."/>
            <person name="Barry K."/>
            <person name="Choi C."/>
            <person name="Clum A."/>
            <person name="Coughlan A.Y."/>
            <person name="Deshpande S."/>
            <person name="Douglass A.P."/>
            <person name="Hanson S.J."/>
            <person name="Klenk H.-P."/>
            <person name="Labutti K."/>
            <person name="Lapidus A."/>
            <person name="Lindquist E."/>
            <person name="Lipzen A."/>
            <person name="Meier-Kolthoff J.P."/>
            <person name="Ohm R.A."/>
            <person name="Otillar R.P."/>
            <person name="Pangilinan J."/>
            <person name="Peng Y."/>
            <person name="Rokas A."/>
            <person name="Rosa C.A."/>
            <person name="Scheuner C."/>
            <person name="Sibirny A.A."/>
            <person name="Slot J.C."/>
            <person name="Stielow J.B."/>
            <person name="Sun H."/>
            <person name="Kurtzman C.P."/>
            <person name="Blackwell M."/>
            <person name="Grigoriev I.V."/>
            <person name="Jeffries T.W."/>
        </authorList>
    </citation>
    <scope>NUCLEOTIDE SEQUENCE [LARGE SCALE GENOMIC DNA]</scope>
    <source>
        <strain evidence="10">NRRL YB-2248</strain>
    </source>
</reference>
<dbReference type="InterPro" id="IPR040457">
    <property type="entry name" value="GCP_C"/>
</dbReference>
<dbReference type="OrthoDB" id="5860513at2759"/>
<dbReference type="GO" id="GO:0007020">
    <property type="term" value="P:microtubule nucleation"/>
    <property type="evidence" value="ECO:0007669"/>
    <property type="project" value="InterPro"/>
</dbReference>
<evidence type="ECO:0000259" key="7">
    <source>
        <dbReference type="Pfam" id="PF04130"/>
    </source>
</evidence>
<dbReference type="STRING" id="983967.A0A1E4SZV9"/>
<evidence type="ECO:0000256" key="4">
    <source>
        <dbReference type="ARBA" id="ARBA00023212"/>
    </source>
</evidence>
<evidence type="ECO:0000256" key="5">
    <source>
        <dbReference type="RuleBase" id="RU363050"/>
    </source>
</evidence>
<dbReference type="EMBL" id="KV453854">
    <property type="protein sequence ID" value="ODV85027.1"/>
    <property type="molecule type" value="Genomic_DNA"/>
</dbReference>
<keyword evidence="3 5" id="KW-0493">Microtubule</keyword>
<evidence type="ECO:0000259" key="8">
    <source>
        <dbReference type="Pfam" id="PF17681"/>
    </source>
</evidence>
<dbReference type="InterPro" id="IPR041470">
    <property type="entry name" value="GCP_N"/>
</dbReference>
<dbReference type="GO" id="GO:0005874">
    <property type="term" value="C:microtubule"/>
    <property type="evidence" value="ECO:0007669"/>
    <property type="project" value="UniProtKB-KW"/>
</dbReference>
<feature type="domain" description="Gamma tubulin complex component protein N-terminal" evidence="8">
    <location>
        <begin position="204"/>
        <end position="494"/>
    </location>
</feature>
<dbReference type="GO" id="GO:0051321">
    <property type="term" value="P:meiotic cell cycle"/>
    <property type="evidence" value="ECO:0007669"/>
    <property type="project" value="TreeGrafter"/>
</dbReference>
<dbReference type="GO" id="GO:0000930">
    <property type="term" value="C:gamma-tubulin complex"/>
    <property type="evidence" value="ECO:0007669"/>
    <property type="project" value="TreeGrafter"/>
</dbReference>
<dbReference type="Gene3D" id="1.20.120.1900">
    <property type="entry name" value="Gamma-tubulin complex, C-terminal domain"/>
    <property type="match status" value="1"/>
</dbReference>
<dbReference type="InterPro" id="IPR042241">
    <property type="entry name" value="GCP_C_sf"/>
</dbReference>
<dbReference type="GO" id="GO:0051225">
    <property type="term" value="P:spindle assembly"/>
    <property type="evidence" value="ECO:0007669"/>
    <property type="project" value="TreeGrafter"/>
</dbReference>
<evidence type="ECO:0000256" key="6">
    <source>
        <dbReference type="SAM" id="MobiDB-lite"/>
    </source>
</evidence>
<gene>
    <name evidence="9" type="ORF">CANARDRAFT_28747</name>
</gene>
<feature type="region of interest" description="Disordered" evidence="6">
    <location>
        <begin position="116"/>
        <end position="136"/>
    </location>
</feature>
<dbReference type="Pfam" id="PF17681">
    <property type="entry name" value="GCP_N_terminal"/>
    <property type="match status" value="1"/>
</dbReference>
<dbReference type="PANTHER" id="PTHR19302:SF33">
    <property type="entry name" value="GAMMA-TUBULIN COMPLEX COMPONENT 5"/>
    <property type="match status" value="1"/>
</dbReference>
<evidence type="ECO:0000313" key="9">
    <source>
        <dbReference type="EMBL" id="ODV85027.1"/>
    </source>
</evidence>
<dbReference type="GO" id="GO:0000922">
    <property type="term" value="C:spindle pole"/>
    <property type="evidence" value="ECO:0007669"/>
    <property type="project" value="InterPro"/>
</dbReference>
<comment type="similarity">
    <text evidence="1 5">Belongs to the TUBGCP family.</text>
</comment>
<dbReference type="GO" id="GO:0043015">
    <property type="term" value="F:gamma-tubulin binding"/>
    <property type="evidence" value="ECO:0007669"/>
    <property type="project" value="InterPro"/>
</dbReference>
<sequence>MRGPDPIISNYLLRVVKTILVEDDFEPDILQQLTHEIYSMLIGPNSNFNTSDKLNLLVEYRDYIIRKSGSTARWNRLQRTVEDLLTIKDRDELAKYLIRLDSIVTDATSDTTNVQFDRDHQRQQSSRINPLTSPHINSRIMSSSPRVVSSASSGHPSMHNYRNQSSFTPKGSNLSFHGKTLSELVIPFYYSDRDSGLIKESDIIKNLMYTLNDLTSDMFPFDNDGIKIPVNISFGTSGLLHQLFEPALINRYLKKKLTNNRLATIKSQVIVAFLGCLQEELMTYTSLINSIFSQHNLDREVLTLRSVHLELIDPTTKLRFLFFLSTQADILPTNDFLSLLHNFTEFGDPLLKNLSNQLFKVCVKPYYEVLKLWLLEGTYNVEDGENEHFFVTASLPVESRNTYYSNETTEWLSNCTFLPNRVPSFLVGKTAESIYQIGKSLNFLKVNCNELKWCHEFAVQKSQLFHTCPQKLESLVESQYEQVINYLSYVIYEKYGFVKEIQYLHQFLLMSKGDFINSLIDKGLNLLHESSATLSSHSLMRVLQDSVENSSVKDYPKDVIDRLDARLLEMGHGNIGWEVFTLDFQIKHPINMVLNERSNSSREYLRMFNFLLKLQKLSYLLNLGWTEANSLRKTGLKQIEKRAKSIKLNLRMNPTYTLTALDSRCLWLSKTFKRLNILRNEFVKFINIVTSFFDLEIIEKSYTRLMSTLKKNAKDELPITKNERGVKCLVGGRMPIDSNFLSQWSKLPSADLDTNRELIDLKYNSYNLDELADLHHSYITSITCSRILQTQPTKSSSSRYIYQIDSFINTINRFVDLNSEFNSLLVEMISVTELLKDDDLMENRDQYDDYLNRVDAKLNKLMENLTIEIIENFEDSLEKFTEALSVDKDQSLRFLGIMLSN</sequence>
<evidence type="ECO:0000256" key="1">
    <source>
        <dbReference type="ARBA" id="ARBA00010337"/>
    </source>
</evidence>
<comment type="subcellular location">
    <subcellularLocation>
        <location evidence="5">Cytoplasm</location>
        <location evidence="5">Cytoskeleton</location>
        <location evidence="5">Microtubule organizing center</location>
    </subcellularLocation>
</comment>
<protein>
    <recommendedName>
        <fullName evidence="5">Spindle pole body component</fullName>
    </recommendedName>
</protein>
<dbReference type="Pfam" id="PF04130">
    <property type="entry name" value="GCP_C_terminal"/>
    <property type="match status" value="1"/>
</dbReference>
<dbReference type="GO" id="GO:0005816">
    <property type="term" value="C:spindle pole body"/>
    <property type="evidence" value="ECO:0007669"/>
    <property type="project" value="UniProtKB-ARBA"/>
</dbReference>
<dbReference type="PANTHER" id="PTHR19302">
    <property type="entry name" value="GAMMA TUBULIN COMPLEX PROTEIN"/>
    <property type="match status" value="1"/>
</dbReference>
<dbReference type="GO" id="GO:0000278">
    <property type="term" value="P:mitotic cell cycle"/>
    <property type="evidence" value="ECO:0007669"/>
    <property type="project" value="TreeGrafter"/>
</dbReference>
<dbReference type="GO" id="GO:0051011">
    <property type="term" value="F:microtubule minus-end binding"/>
    <property type="evidence" value="ECO:0007669"/>
    <property type="project" value="TreeGrafter"/>
</dbReference>
<keyword evidence="4 5" id="KW-0206">Cytoskeleton</keyword>
<name>A0A1E4SZV9_9ASCO</name>
<evidence type="ECO:0000313" key="10">
    <source>
        <dbReference type="Proteomes" id="UP000094801"/>
    </source>
</evidence>
<dbReference type="InterPro" id="IPR007259">
    <property type="entry name" value="GCP"/>
</dbReference>
<accession>A0A1E4SZV9</accession>
<organism evidence="9 10">
    <name type="scientific">[Candida] arabinofermentans NRRL YB-2248</name>
    <dbReference type="NCBI Taxonomy" id="983967"/>
    <lineage>
        <taxon>Eukaryota</taxon>
        <taxon>Fungi</taxon>
        <taxon>Dikarya</taxon>
        <taxon>Ascomycota</taxon>
        <taxon>Saccharomycotina</taxon>
        <taxon>Pichiomycetes</taxon>
        <taxon>Pichiales</taxon>
        <taxon>Pichiaceae</taxon>
        <taxon>Ogataea</taxon>
        <taxon>Ogataea/Candida clade</taxon>
    </lineage>
</organism>
<proteinExistence type="inferred from homology"/>
<keyword evidence="10" id="KW-1185">Reference proteome</keyword>
<dbReference type="Proteomes" id="UP000094801">
    <property type="component" value="Unassembled WGS sequence"/>
</dbReference>
<keyword evidence="2 5" id="KW-0963">Cytoplasm</keyword>
<evidence type="ECO:0000256" key="2">
    <source>
        <dbReference type="ARBA" id="ARBA00022490"/>
    </source>
</evidence>